<dbReference type="PANTHER" id="PTHR11820">
    <property type="entry name" value="ACYLPYRUVASE"/>
    <property type="match status" value="1"/>
</dbReference>
<dbReference type="SUPFAM" id="SSF56529">
    <property type="entry name" value="FAH"/>
    <property type="match status" value="1"/>
</dbReference>
<gene>
    <name evidence="3" type="ORF">ABC974_22230</name>
</gene>
<dbReference type="GO" id="GO:0016787">
    <property type="term" value="F:hydrolase activity"/>
    <property type="evidence" value="ECO:0007669"/>
    <property type="project" value="UniProtKB-KW"/>
</dbReference>
<reference evidence="3 4" key="1">
    <citation type="submission" date="2024-05" db="EMBL/GenBank/DDBJ databases">
        <authorList>
            <person name="Liu Q."/>
            <person name="Xin Y.-H."/>
        </authorList>
    </citation>
    <scope>NUCLEOTIDE SEQUENCE [LARGE SCALE GENOMIC DNA]</scope>
    <source>
        <strain evidence="3 4">CGMCC 1.10181</strain>
    </source>
</reference>
<keyword evidence="4" id="KW-1185">Reference proteome</keyword>
<proteinExistence type="predicted"/>
<keyword evidence="3" id="KW-0378">Hydrolase</keyword>
<evidence type="ECO:0000256" key="1">
    <source>
        <dbReference type="ARBA" id="ARBA00022723"/>
    </source>
</evidence>
<dbReference type="Pfam" id="PF01557">
    <property type="entry name" value="FAA_hydrolase"/>
    <property type="match status" value="1"/>
</dbReference>
<organism evidence="3 4">
    <name type="scientific">Sphingomonas oligophenolica</name>
    <dbReference type="NCBI Taxonomy" id="301154"/>
    <lineage>
        <taxon>Bacteria</taxon>
        <taxon>Pseudomonadati</taxon>
        <taxon>Pseudomonadota</taxon>
        <taxon>Alphaproteobacteria</taxon>
        <taxon>Sphingomonadales</taxon>
        <taxon>Sphingomonadaceae</taxon>
        <taxon>Sphingomonas</taxon>
    </lineage>
</organism>
<evidence type="ECO:0000259" key="2">
    <source>
        <dbReference type="Pfam" id="PF01557"/>
    </source>
</evidence>
<dbReference type="InterPro" id="IPR036663">
    <property type="entry name" value="Fumarylacetoacetase_C_sf"/>
</dbReference>
<accession>A0ABU9Y975</accession>
<dbReference type="RefSeq" id="WP_343890935.1">
    <property type="nucleotide sequence ID" value="NZ_BAAAEH010000036.1"/>
</dbReference>
<name>A0ABU9Y975_9SPHN</name>
<evidence type="ECO:0000313" key="4">
    <source>
        <dbReference type="Proteomes" id="UP001419910"/>
    </source>
</evidence>
<dbReference type="InterPro" id="IPR011234">
    <property type="entry name" value="Fumarylacetoacetase-like_C"/>
</dbReference>
<dbReference type="Gene3D" id="3.90.850.10">
    <property type="entry name" value="Fumarylacetoacetase-like, C-terminal domain"/>
    <property type="match status" value="1"/>
</dbReference>
<evidence type="ECO:0000313" key="3">
    <source>
        <dbReference type="EMBL" id="MEN2792366.1"/>
    </source>
</evidence>
<dbReference type="PANTHER" id="PTHR11820:SF90">
    <property type="entry name" value="FLUTATHIONE S-TRANSFERASE"/>
    <property type="match status" value="1"/>
</dbReference>
<comment type="caution">
    <text evidence="3">The sequence shown here is derived from an EMBL/GenBank/DDBJ whole genome shotgun (WGS) entry which is preliminary data.</text>
</comment>
<dbReference type="Proteomes" id="UP001419910">
    <property type="component" value="Unassembled WGS sequence"/>
</dbReference>
<keyword evidence="1" id="KW-0479">Metal-binding</keyword>
<feature type="domain" description="Fumarylacetoacetase-like C-terminal" evidence="2">
    <location>
        <begin position="31"/>
        <end position="228"/>
    </location>
</feature>
<dbReference type="EMBL" id="JBDIME010000027">
    <property type="protein sequence ID" value="MEN2792366.1"/>
    <property type="molecule type" value="Genomic_DNA"/>
</dbReference>
<protein>
    <submittedName>
        <fullName evidence="3">Fumarylacetoacetate hydrolase family protein</fullName>
    </submittedName>
</protein>
<sequence length="236" mass="24916">MTEAAHRWAVEPAPRPSVAVSDGSAFPVRRIWCVGRNYSDHAREMGGDPDREPPFFFAKPADAVVADGSILPFPAATGDLHHEVELAVAIGQAGFDLSPEQALAAIFGYAVALDMTRRDLQAEAKKAARPWDMGKGFDRSCPIGALRPAAEIGNVIQGAIRLVVNDTPRQEGDIADMIWTPAECVAALSRLVELAPGDLILTGTPAGVGPVHRGDRLRASIDGVGSLSITYAGSPC</sequence>